<dbReference type="InterPro" id="IPR003594">
    <property type="entry name" value="HATPase_dom"/>
</dbReference>
<proteinExistence type="predicted"/>
<evidence type="ECO:0000259" key="4">
    <source>
        <dbReference type="PROSITE" id="PS50109"/>
    </source>
</evidence>
<dbReference type="PROSITE" id="PS50109">
    <property type="entry name" value="HIS_KIN"/>
    <property type="match status" value="1"/>
</dbReference>
<sequence>MSTNESEEKAFQEAASLLIHRLRNPLGGIKGFASLLKRDLEGQPNLQKMAAMIVEGADNLDRIMTAALDFAEPLNLDKEYCNLIPMIKEVFDHHQISWTTSIDTANVYMDKSQMRKALSYLSDFAAHPQEKGSFPEAQVNVTDSNIAITLVDQGTVIPKDRVSKVFSPFFVAPWGGEEGALAQAKKIICSHGGTMEIDSSDNGTTIIAKIPR</sequence>
<dbReference type="InterPro" id="IPR005467">
    <property type="entry name" value="His_kinase_dom"/>
</dbReference>
<dbReference type="PANTHER" id="PTHR43547">
    <property type="entry name" value="TWO-COMPONENT HISTIDINE KINASE"/>
    <property type="match status" value="1"/>
</dbReference>
<dbReference type="KEGG" id="wch:wcw_1571"/>
<dbReference type="PANTHER" id="PTHR43547:SF2">
    <property type="entry name" value="HYBRID SIGNAL TRANSDUCTION HISTIDINE KINASE C"/>
    <property type="match status" value="1"/>
</dbReference>
<dbReference type="STRING" id="716544.wcw_1571"/>
<dbReference type="InterPro" id="IPR036890">
    <property type="entry name" value="HATPase_C_sf"/>
</dbReference>
<evidence type="ECO:0000256" key="1">
    <source>
        <dbReference type="ARBA" id="ARBA00000085"/>
    </source>
</evidence>
<keyword evidence="5" id="KW-0418">Kinase</keyword>
<dbReference type="SUPFAM" id="SSF55874">
    <property type="entry name" value="ATPase domain of HSP90 chaperone/DNA topoisomerase II/histidine kinase"/>
    <property type="match status" value="1"/>
</dbReference>
<dbReference type="InterPro" id="IPR003661">
    <property type="entry name" value="HisK_dim/P_dom"/>
</dbReference>
<reference evidence="5 6" key="1">
    <citation type="journal article" date="2010" name="PLoS ONE">
        <title>The Waddlia genome: a window into chlamydial biology.</title>
        <authorList>
            <person name="Bertelli C."/>
            <person name="Collyn F."/>
            <person name="Croxatto A."/>
            <person name="Ruckert C."/>
            <person name="Polkinghorne A."/>
            <person name="Kebbi-Beghdadi C."/>
            <person name="Goesmann A."/>
            <person name="Vaughan L."/>
            <person name="Greub G."/>
        </authorList>
    </citation>
    <scope>NUCLEOTIDE SEQUENCE [LARGE SCALE GENOMIC DNA]</scope>
    <source>
        <strain evidence="6">ATCC VR-1470 / WSU 86-1044</strain>
    </source>
</reference>
<keyword evidence="5" id="KW-0808">Transferase</keyword>
<dbReference type="AlphaFoldDB" id="D6YS74"/>
<dbReference type="InterPro" id="IPR036097">
    <property type="entry name" value="HisK_dim/P_sf"/>
</dbReference>
<dbReference type="RefSeq" id="WP_013182626.1">
    <property type="nucleotide sequence ID" value="NC_014225.1"/>
</dbReference>
<dbReference type="OrthoDB" id="9796330at2"/>
<dbReference type="Proteomes" id="UP000001505">
    <property type="component" value="Chromosome"/>
</dbReference>
<name>D6YS74_WADCW</name>
<dbReference type="InterPro" id="IPR004358">
    <property type="entry name" value="Sig_transdc_His_kin-like_C"/>
</dbReference>
<dbReference type="SUPFAM" id="SSF47384">
    <property type="entry name" value="Homodimeric domain of signal transducing histidine kinase"/>
    <property type="match status" value="1"/>
</dbReference>
<dbReference type="GO" id="GO:0000155">
    <property type="term" value="F:phosphorelay sensor kinase activity"/>
    <property type="evidence" value="ECO:0007669"/>
    <property type="project" value="InterPro"/>
</dbReference>
<organism evidence="5 6">
    <name type="scientific">Waddlia chondrophila (strain ATCC VR-1470 / WSU 86-1044)</name>
    <dbReference type="NCBI Taxonomy" id="716544"/>
    <lineage>
        <taxon>Bacteria</taxon>
        <taxon>Pseudomonadati</taxon>
        <taxon>Chlamydiota</taxon>
        <taxon>Chlamydiia</taxon>
        <taxon>Parachlamydiales</taxon>
        <taxon>Waddliaceae</taxon>
        <taxon>Waddlia</taxon>
    </lineage>
</organism>
<keyword evidence="6" id="KW-1185">Reference proteome</keyword>
<dbReference type="Pfam" id="PF02518">
    <property type="entry name" value="HATPase_c"/>
    <property type="match status" value="1"/>
</dbReference>
<evidence type="ECO:0000256" key="2">
    <source>
        <dbReference type="ARBA" id="ARBA00012438"/>
    </source>
</evidence>
<dbReference type="Pfam" id="PF00512">
    <property type="entry name" value="HisKA"/>
    <property type="match status" value="1"/>
</dbReference>
<dbReference type="CDD" id="cd00082">
    <property type="entry name" value="HisKA"/>
    <property type="match status" value="1"/>
</dbReference>
<accession>D6YS74</accession>
<dbReference type="eggNOG" id="COG3852">
    <property type="taxonomic scope" value="Bacteria"/>
</dbReference>
<comment type="catalytic activity">
    <reaction evidence="1">
        <text>ATP + protein L-histidine = ADP + protein N-phospho-L-histidine.</text>
        <dbReference type="EC" id="2.7.13.3"/>
    </reaction>
</comment>
<keyword evidence="3" id="KW-0597">Phosphoprotein</keyword>
<dbReference type="EC" id="2.7.13.3" evidence="2"/>
<dbReference type="SMART" id="SM00388">
    <property type="entry name" value="HisKA"/>
    <property type="match status" value="1"/>
</dbReference>
<feature type="domain" description="Histidine kinase" evidence="4">
    <location>
        <begin position="17"/>
        <end position="212"/>
    </location>
</feature>
<dbReference type="EMBL" id="CP001928">
    <property type="protein sequence ID" value="ADI38919.1"/>
    <property type="molecule type" value="Genomic_DNA"/>
</dbReference>
<dbReference type="Gene3D" id="1.10.287.130">
    <property type="match status" value="1"/>
</dbReference>
<protein>
    <recommendedName>
        <fullName evidence="2">histidine kinase</fullName>
        <ecNumber evidence="2">2.7.13.3</ecNumber>
    </recommendedName>
</protein>
<evidence type="ECO:0000313" key="6">
    <source>
        <dbReference type="Proteomes" id="UP000001505"/>
    </source>
</evidence>
<evidence type="ECO:0000313" key="5">
    <source>
        <dbReference type="EMBL" id="ADI38919.1"/>
    </source>
</evidence>
<dbReference type="Gene3D" id="3.30.565.10">
    <property type="entry name" value="Histidine kinase-like ATPase, C-terminal domain"/>
    <property type="match status" value="1"/>
</dbReference>
<dbReference type="PRINTS" id="PR00344">
    <property type="entry name" value="BCTRLSENSOR"/>
</dbReference>
<dbReference type="HOGENOM" id="CLU_1299301_0_0_0"/>
<evidence type="ECO:0000256" key="3">
    <source>
        <dbReference type="ARBA" id="ARBA00022553"/>
    </source>
</evidence>
<gene>
    <name evidence="5" type="primary">atoS</name>
    <name evidence="5" type="ordered locus">wcw_1571</name>
</gene>